<dbReference type="Proteomes" id="UP000000547">
    <property type="component" value="Chromosome"/>
</dbReference>
<evidence type="ECO:0000313" key="1">
    <source>
        <dbReference type="EMBL" id="AAZ27103.1"/>
    </source>
</evidence>
<sequence>MFEDVLLIRCLNSDDIQSGEKSILINTYHKL</sequence>
<dbReference type="STRING" id="167879.CPS_3672"/>
<evidence type="ECO:0000313" key="2">
    <source>
        <dbReference type="Proteomes" id="UP000000547"/>
    </source>
</evidence>
<dbReference type="HOGENOM" id="CLU_3395941_0_0_6"/>
<dbReference type="KEGG" id="cps:CPS_3672"/>
<name>Q47XY0_COLP3</name>
<dbReference type="EMBL" id="CP000083">
    <property type="protein sequence ID" value="AAZ27103.1"/>
    <property type="molecule type" value="Genomic_DNA"/>
</dbReference>
<reference evidence="1" key="1">
    <citation type="journal article" date="2005" name="Proc. Natl. Acad. Sci. U.S.A.">
        <title>The psychrophilic lifestyle as revealed by the genome sequence of Colwellia psychrerythraea 34H through genomic and proteomic analyses.</title>
        <authorList>
            <person name="Methe B.A."/>
            <person name="Nelson K.E."/>
            <person name="Deming J.W."/>
            <person name="Momen B."/>
            <person name="Melamud E."/>
            <person name="Zhang X."/>
            <person name="Moult J."/>
            <person name="Madupu R."/>
            <person name="Nelson W.C."/>
            <person name="Dodson R.J."/>
            <person name="Brinkac L.M."/>
            <person name="Daugherty S.C."/>
            <person name="Durkin A.S."/>
            <person name="DeBoy R.T."/>
            <person name="Kolonay J.F."/>
            <person name="Sullivan S.A."/>
            <person name="Zhou L."/>
            <person name="Davidsen T.M."/>
            <person name="Wu M."/>
            <person name="Huston A.L."/>
            <person name="Lewis M."/>
            <person name="Weaver B."/>
            <person name="Weidman J.F."/>
            <person name="Khouri H."/>
            <person name="Utterback T.R."/>
            <person name="Feldblyum T.V."/>
            <person name="Fraser C.M."/>
        </authorList>
    </citation>
    <scope>NUCLEOTIDE SEQUENCE [LARGE SCALE GENOMIC DNA]</scope>
    <source>
        <strain evidence="1">34H</strain>
    </source>
</reference>
<protein>
    <submittedName>
        <fullName evidence="1">Uncharacterized protein</fullName>
    </submittedName>
</protein>
<dbReference type="AlphaFoldDB" id="Q47XY0"/>
<gene>
    <name evidence="1" type="ordered locus">CPS_3672</name>
</gene>
<proteinExistence type="predicted"/>
<accession>Q47XY0</accession>
<organism evidence="1 2">
    <name type="scientific">Colwellia psychrerythraea (strain 34H / ATCC BAA-681)</name>
    <name type="common">Vibrio psychroerythus</name>
    <dbReference type="NCBI Taxonomy" id="167879"/>
    <lineage>
        <taxon>Bacteria</taxon>
        <taxon>Pseudomonadati</taxon>
        <taxon>Pseudomonadota</taxon>
        <taxon>Gammaproteobacteria</taxon>
        <taxon>Alteromonadales</taxon>
        <taxon>Colwelliaceae</taxon>
        <taxon>Colwellia</taxon>
    </lineage>
</organism>